<feature type="region of interest" description="Disordered" evidence="1">
    <location>
        <begin position="1"/>
        <end position="34"/>
    </location>
</feature>
<protein>
    <submittedName>
        <fullName evidence="2">Uncharacterized protein</fullName>
    </submittedName>
</protein>
<organism evidence="2 3">
    <name type="scientific">Colletotrichum salicis</name>
    <dbReference type="NCBI Taxonomy" id="1209931"/>
    <lineage>
        <taxon>Eukaryota</taxon>
        <taxon>Fungi</taxon>
        <taxon>Dikarya</taxon>
        <taxon>Ascomycota</taxon>
        <taxon>Pezizomycotina</taxon>
        <taxon>Sordariomycetes</taxon>
        <taxon>Hypocreomycetidae</taxon>
        <taxon>Glomerellales</taxon>
        <taxon>Glomerellaceae</taxon>
        <taxon>Colletotrichum</taxon>
        <taxon>Colletotrichum acutatum species complex</taxon>
    </lineage>
</organism>
<proteinExistence type="predicted"/>
<gene>
    <name evidence="2" type="ORF">CSAL01_10211</name>
</gene>
<dbReference type="Proteomes" id="UP000070121">
    <property type="component" value="Unassembled WGS sequence"/>
</dbReference>
<reference evidence="2 3" key="1">
    <citation type="submission" date="2014-02" db="EMBL/GenBank/DDBJ databases">
        <title>The genome sequence of Colletotrichum salicis CBS 607.94.</title>
        <authorList>
            <person name="Baroncelli R."/>
            <person name="Thon M.R."/>
        </authorList>
    </citation>
    <scope>NUCLEOTIDE SEQUENCE [LARGE SCALE GENOMIC DNA]</scope>
    <source>
        <strain evidence="2 3">CBS 607.94</strain>
    </source>
</reference>
<comment type="caution">
    <text evidence="2">The sequence shown here is derived from an EMBL/GenBank/DDBJ whole genome shotgun (WGS) entry which is preliminary data.</text>
</comment>
<feature type="compositionally biased region" description="Basic residues" evidence="1">
    <location>
        <begin position="85"/>
        <end position="100"/>
    </location>
</feature>
<dbReference type="EMBL" id="JFFI01002056">
    <property type="protein sequence ID" value="KXH44909.1"/>
    <property type="molecule type" value="Genomic_DNA"/>
</dbReference>
<keyword evidence="3" id="KW-1185">Reference proteome</keyword>
<accession>A0A135T9X9</accession>
<evidence type="ECO:0000256" key="1">
    <source>
        <dbReference type="SAM" id="MobiDB-lite"/>
    </source>
</evidence>
<sequence>MEQRKAQAPEPGFGFTARRVSGTGGSLRNGRQGVGPARRVVAVYDGGEWDSPDDSTTMPSVVGSWPTYTKSLGHTNTLKIPSPQVRKKKKKKKKKKKIIS</sequence>
<evidence type="ECO:0000313" key="2">
    <source>
        <dbReference type="EMBL" id="KXH44909.1"/>
    </source>
</evidence>
<dbReference type="AlphaFoldDB" id="A0A135T9X9"/>
<name>A0A135T9X9_9PEZI</name>
<evidence type="ECO:0000313" key="3">
    <source>
        <dbReference type="Proteomes" id="UP000070121"/>
    </source>
</evidence>
<feature type="region of interest" description="Disordered" evidence="1">
    <location>
        <begin position="71"/>
        <end position="100"/>
    </location>
</feature>